<organism evidence="1">
    <name type="scientific">Spodoptera frugiperda</name>
    <name type="common">Fall armyworm</name>
    <dbReference type="NCBI Taxonomy" id="7108"/>
    <lineage>
        <taxon>Eukaryota</taxon>
        <taxon>Metazoa</taxon>
        <taxon>Ecdysozoa</taxon>
        <taxon>Arthropoda</taxon>
        <taxon>Hexapoda</taxon>
        <taxon>Insecta</taxon>
        <taxon>Pterygota</taxon>
        <taxon>Neoptera</taxon>
        <taxon>Endopterygota</taxon>
        <taxon>Lepidoptera</taxon>
        <taxon>Glossata</taxon>
        <taxon>Ditrysia</taxon>
        <taxon>Noctuoidea</taxon>
        <taxon>Noctuidae</taxon>
        <taxon>Amphipyrinae</taxon>
        <taxon>Spodoptera</taxon>
    </lineage>
</organism>
<reference evidence="1" key="1">
    <citation type="submission" date="2016-07" db="EMBL/GenBank/DDBJ databases">
        <authorList>
            <person name="Bretaudeau A."/>
        </authorList>
    </citation>
    <scope>NUCLEOTIDE SEQUENCE</scope>
    <source>
        <strain evidence="1">Rice</strain>
        <tissue evidence="1">Whole body</tissue>
    </source>
</reference>
<sequence>MTKGVFSCREVLSIKLHTCSMRIGDCEHSFLTMFSFTEANEQTSHLMVSDQYRPWTPATPEESQVRCRPFKKEYALFLNV</sequence>
<dbReference type="EMBL" id="ODYU01002454">
    <property type="protein sequence ID" value="SOQ39962.1"/>
    <property type="molecule type" value="Genomic_DNA"/>
</dbReference>
<accession>A0A2H1VHR4</accession>
<evidence type="ECO:0000313" key="1">
    <source>
        <dbReference type="EMBL" id="SOQ39962.1"/>
    </source>
</evidence>
<dbReference type="AlphaFoldDB" id="A0A2H1VHR4"/>
<protein>
    <submittedName>
        <fullName evidence="1">SFRICE_011652</fullName>
    </submittedName>
</protein>
<name>A0A2H1VHR4_SPOFR</name>
<gene>
    <name evidence="1" type="ORF">SFRICE_011652</name>
</gene>
<proteinExistence type="predicted"/>